<dbReference type="OrthoDB" id="411211at2759"/>
<evidence type="ECO:0000313" key="6">
    <source>
        <dbReference type="Proteomes" id="UP000243217"/>
    </source>
</evidence>
<keyword evidence="6" id="KW-1185">Reference proteome</keyword>
<feature type="transmembrane region" description="Helical" evidence="3">
    <location>
        <begin position="6"/>
        <end position="24"/>
    </location>
</feature>
<evidence type="ECO:0000256" key="2">
    <source>
        <dbReference type="ARBA" id="ARBA00022801"/>
    </source>
</evidence>
<dbReference type="AlphaFoldDB" id="A0A1V9YWB0"/>
<dbReference type="InterPro" id="IPR051558">
    <property type="entry name" value="Metallophosphoesterase_PAP"/>
</dbReference>
<keyword evidence="2" id="KW-0378">Hydrolase</keyword>
<keyword evidence="3" id="KW-1133">Transmembrane helix</keyword>
<reference evidence="5 6" key="1">
    <citation type="journal article" date="2014" name="Genome Biol. Evol.">
        <title>The secreted proteins of Achlya hypogyna and Thraustotheca clavata identify the ancestral oomycete secretome and reveal gene acquisitions by horizontal gene transfer.</title>
        <authorList>
            <person name="Misner I."/>
            <person name="Blouin N."/>
            <person name="Leonard G."/>
            <person name="Richards T.A."/>
            <person name="Lane C.E."/>
        </authorList>
    </citation>
    <scope>NUCLEOTIDE SEQUENCE [LARGE SCALE GENOMIC DNA]</scope>
    <source>
        <strain evidence="5 6">ATCC 34112</strain>
    </source>
</reference>
<organism evidence="5 6">
    <name type="scientific">Thraustotheca clavata</name>
    <dbReference type="NCBI Taxonomy" id="74557"/>
    <lineage>
        <taxon>Eukaryota</taxon>
        <taxon>Sar</taxon>
        <taxon>Stramenopiles</taxon>
        <taxon>Oomycota</taxon>
        <taxon>Saprolegniomycetes</taxon>
        <taxon>Saprolegniales</taxon>
        <taxon>Achlyaceae</taxon>
        <taxon>Thraustotheca</taxon>
    </lineage>
</organism>
<dbReference type="Proteomes" id="UP000243217">
    <property type="component" value="Unassembled WGS sequence"/>
</dbReference>
<evidence type="ECO:0000313" key="5">
    <source>
        <dbReference type="EMBL" id="OQR89913.1"/>
    </source>
</evidence>
<evidence type="ECO:0000259" key="4">
    <source>
        <dbReference type="Pfam" id="PF00149"/>
    </source>
</evidence>
<dbReference type="PANTHER" id="PTHR10161:SF62">
    <property type="entry name" value="CALCINEURIN-LIKE PHOSPHOESTERASE DOMAIN-CONTAINING PROTEIN"/>
    <property type="match status" value="1"/>
</dbReference>
<dbReference type="Gene3D" id="3.60.21.10">
    <property type="match status" value="1"/>
</dbReference>
<gene>
    <name evidence="5" type="ORF">THRCLA_09513</name>
</gene>
<name>A0A1V9YWB0_9STRA</name>
<dbReference type="EMBL" id="JNBS01002630">
    <property type="protein sequence ID" value="OQR89913.1"/>
    <property type="molecule type" value="Genomic_DNA"/>
</dbReference>
<dbReference type="SUPFAM" id="SSF56300">
    <property type="entry name" value="Metallo-dependent phosphatases"/>
    <property type="match status" value="1"/>
</dbReference>
<evidence type="ECO:0000256" key="1">
    <source>
        <dbReference type="ARBA" id="ARBA00022729"/>
    </source>
</evidence>
<dbReference type="STRING" id="74557.A0A1V9YWB0"/>
<comment type="caution">
    <text evidence="5">The sequence shown here is derived from an EMBL/GenBank/DDBJ whole genome shotgun (WGS) entry which is preliminary data.</text>
</comment>
<dbReference type="GO" id="GO:0016787">
    <property type="term" value="F:hydrolase activity"/>
    <property type="evidence" value="ECO:0007669"/>
    <property type="project" value="UniProtKB-KW"/>
</dbReference>
<sequence length="363" mass="41145">MRLSQWMTVGVLVTWCIYILSYFMTSTNVDIQRAAELKLRAKSVRLKKLPPVGDPAPLGFIVMGDFGIGSSVQTQVASSLADFVDNSTPRASFVVSTGDQIYDHGMLSADDSIVIAKFENIYRHPALKIPWYITIGNHDCEGSIDAMLSYAKRTNNVWKFPQRYYSFDQRVDNSTIVRFLVLDACDLVCGQPPHERDFRCTPTMNEQTSPLSRKQQYDWIERTLALPAPKSLANPSQLSRMWTVVVGHWAVYSYAGNGDTPELITHLRPLLEKYNVHAYFNGHDHALEHIRRDNIQFFTSGAGGYALHDLRPLARANADLVHVDMAHGFMYVQVSHDIFRVQFVDGKTTDILYTTEITFVSNR</sequence>
<accession>A0A1V9YWB0</accession>
<protein>
    <submittedName>
        <fullName evidence="5">Tartrate-resistant acid phosphatase type 5</fullName>
    </submittedName>
</protein>
<proteinExistence type="predicted"/>
<keyword evidence="3" id="KW-0472">Membrane</keyword>
<dbReference type="PANTHER" id="PTHR10161">
    <property type="entry name" value="TARTRATE-RESISTANT ACID PHOSPHATASE TYPE 5"/>
    <property type="match status" value="1"/>
</dbReference>
<dbReference type="InterPro" id="IPR029052">
    <property type="entry name" value="Metallo-depent_PP-like"/>
</dbReference>
<evidence type="ECO:0000256" key="3">
    <source>
        <dbReference type="SAM" id="Phobius"/>
    </source>
</evidence>
<keyword evidence="1" id="KW-0732">Signal</keyword>
<keyword evidence="3" id="KW-0812">Transmembrane</keyword>
<dbReference type="Pfam" id="PF00149">
    <property type="entry name" value="Metallophos"/>
    <property type="match status" value="1"/>
</dbReference>
<dbReference type="InterPro" id="IPR004843">
    <property type="entry name" value="Calcineurin-like_PHP"/>
</dbReference>
<feature type="domain" description="Calcineurin-like phosphoesterase" evidence="4">
    <location>
        <begin position="61"/>
        <end position="286"/>
    </location>
</feature>